<dbReference type="OrthoDB" id="9805999at2"/>
<evidence type="ECO:0000256" key="6">
    <source>
        <dbReference type="ARBA" id="ARBA00022970"/>
    </source>
</evidence>
<accession>A0A062XWC4</accession>
<dbReference type="GO" id="GO:0006865">
    <property type="term" value="P:amino acid transport"/>
    <property type="evidence" value="ECO:0007669"/>
    <property type="project" value="UniProtKB-KW"/>
</dbReference>
<keyword evidence="3 9" id="KW-0813">Transport</keyword>
<dbReference type="PANTHER" id="PTHR30614:SF0">
    <property type="entry name" value="L-CYSTINE TRANSPORT SYSTEM PERMEASE PROTEIN TCYL"/>
    <property type="match status" value="1"/>
</dbReference>
<dbReference type="InterPro" id="IPR000515">
    <property type="entry name" value="MetI-like"/>
</dbReference>
<feature type="transmembrane region" description="Helical" evidence="9">
    <location>
        <begin position="307"/>
        <end position="330"/>
    </location>
</feature>
<dbReference type="InterPro" id="IPR010065">
    <property type="entry name" value="AA_ABC_transptr_permease_3TM"/>
</dbReference>
<evidence type="ECO:0000256" key="9">
    <source>
        <dbReference type="RuleBase" id="RU363032"/>
    </source>
</evidence>
<evidence type="ECO:0000256" key="3">
    <source>
        <dbReference type="ARBA" id="ARBA00022448"/>
    </source>
</evidence>
<evidence type="ECO:0000313" key="12">
    <source>
        <dbReference type="Proteomes" id="UP000027284"/>
    </source>
</evidence>
<dbReference type="Proteomes" id="UP000027284">
    <property type="component" value="Unassembled WGS sequence"/>
</dbReference>
<comment type="caution">
    <text evidence="11">The sequence shown here is derived from an EMBL/GenBank/DDBJ whole genome shotgun (WGS) entry which is preliminary data.</text>
</comment>
<feature type="transmembrane region" description="Helical" evidence="9">
    <location>
        <begin position="266"/>
        <end position="295"/>
    </location>
</feature>
<proteinExistence type="inferred from homology"/>
<evidence type="ECO:0000256" key="5">
    <source>
        <dbReference type="ARBA" id="ARBA00022692"/>
    </source>
</evidence>
<dbReference type="SUPFAM" id="SSF53850">
    <property type="entry name" value="Periplasmic binding protein-like II"/>
    <property type="match status" value="1"/>
</dbReference>
<dbReference type="GO" id="GO:0043190">
    <property type="term" value="C:ATP-binding cassette (ABC) transporter complex"/>
    <property type="evidence" value="ECO:0007669"/>
    <property type="project" value="InterPro"/>
</dbReference>
<dbReference type="Pfam" id="PF00497">
    <property type="entry name" value="SBP_bac_3"/>
    <property type="match status" value="1"/>
</dbReference>
<keyword evidence="12" id="KW-1185">Reference proteome</keyword>
<evidence type="ECO:0000256" key="1">
    <source>
        <dbReference type="ARBA" id="ARBA00004429"/>
    </source>
</evidence>
<dbReference type="PROSITE" id="PS50928">
    <property type="entry name" value="ABC_TM1"/>
    <property type="match status" value="1"/>
</dbReference>
<dbReference type="InterPro" id="IPR001638">
    <property type="entry name" value="Solute-binding_3/MltF_N"/>
</dbReference>
<evidence type="ECO:0000259" key="10">
    <source>
        <dbReference type="PROSITE" id="PS50928"/>
    </source>
</evidence>
<evidence type="ECO:0000256" key="7">
    <source>
        <dbReference type="ARBA" id="ARBA00022989"/>
    </source>
</evidence>
<organism evidence="11 12">
    <name type="scientific">Thermoanaerobaculum aquaticum</name>
    <dbReference type="NCBI Taxonomy" id="1312852"/>
    <lineage>
        <taxon>Bacteria</taxon>
        <taxon>Pseudomonadati</taxon>
        <taxon>Acidobacteriota</taxon>
        <taxon>Thermoanaerobaculia</taxon>
        <taxon>Thermoanaerobaculales</taxon>
        <taxon>Thermoanaerobaculaceae</taxon>
        <taxon>Thermoanaerobaculum</taxon>
    </lineage>
</organism>
<feature type="transmembrane region" description="Helical" evidence="9">
    <location>
        <begin position="451"/>
        <end position="470"/>
    </location>
</feature>
<keyword evidence="7 9" id="KW-1133">Transmembrane helix</keyword>
<evidence type="ECO:0000256" key="4">
    <source>
        <dbReference type="ARBA" id="ARBA00022475"/>
    </source>
</evidence>
<dbReference type="RefSeq" id="WP_053335049.1">
    <property type="nucleotide sequence ID" value="NZ_JMFG01000018.1"/>
</dbReference>
<dbReference type="GO" id="GO:0022857">
    <property type="term" value="F:transmembrane transporter activity"/>
    <property type="evidence" value="ECO:0007669"/>
    <property type="project" value="InterPro"/>
</dbReference>
<dbReference type="InterPro" id="IPR035906">
    <property type="entry name" value="MetI-like_sf"/>
</dbReference>
<dbReference type="SUPFAM" id="SSF161098">
    <property type="entry name" value="MetI-like"/>
    <property type="match status" value="1"/>
</dbReference>
<keyword evidence="6" id="KW-0029">Amino-acid transport</keyword>
<gene>
    <name evidence="11" type="ORF">EG19_03145</name>
</gene>
<dbReference type="AlphaFoldDB" id="A0A062XWC4"/>
<sequence length="481" mass="52015">MGGQTAPLVWGADAEGGAPYVFYHRESGELVGFEVDLARALERRLGRPIVFRQYDFKRLVDGLERGDLDLVMNGLEVTPDRARRVRFTRPYYVFRLQLVVRKGESRCGDLACCVKAAARIGTLENSAASRLLADLGAVALLYDSQVTPFEDLQLGRLDALLLDVPIVRAFLPHWPDLVAVEPPIPGRGFYAIAVRKEDEALAAQLDEALAFLAATGELRAILERWGLWDQGQEELLPPGFSGSLAVSQGSSPPAGASPRRLLTLALLAKAALVTVALSLASMGLAVLTGLGVAVARLYGPGWLQAGALVYVEFFRGVPVLLLLYLLYFGLPAAWAALTGTPGLYISPFWTAVVGLGLTYAAYEAEIYRAALQAIPPTQWEAAASLGLSPKQTFVHVVLPQALRLVLPPSTSDFVALFKDTSLAGTITVVELAKQYQIISTSGADFRVLVEAGLITACLYLFMSVPVGHLARRWERRLASAR</sequence>
<feature type="transmembrane region" description="Helical" evidence="9">
    <location>
        <begin position="342"/>
        <end position="362"/>
    </location>
</feature>
<comment type="similarity">
    <text evidence="2">Belongs to the binding-protein-dependent transport system permease family. HisMQ subfamily.</text>
</comment>
<keyword evidence="8 9" id="KW-0472">Membrane</keyword>
<name>A0A062XWC4_9BACT</name>
<dbReference type="SMART" id="SM00062">
    <property type="entry name" value="PBPb"/>
    <property type="match status" value="1"/>
</dbReference>
<dbReference type="Gene3D" id="3.40.190.10">
    <property type="entry name" value="Periplasmic binding protein-like II"/>
    <property type="match status" value="2"/>
</dbReference>
<dbReference type="STRING" id="1312852.EG19_03145"/>
<dbReference type="EMBL" id="JMFG01000018">
    <property type="protein sequence ID" value="KDA53724.1"/>
    <property type="molecule type" value="Genomic_DNA"/>
</dbReference>
<protein>
    <recommendedName>
        <fullName evidence="10">ABC transmembrane type-1 domain-containing protein</fullName>
    </recommendedName>
</protein>
<reference evidence="11 12" key="1">
    <citation type="submission" date="2014-04" db="EMBL/GenBank/DDBJ databases">
        <title>The Genome Sequence of Thermoanaerobaculum aquaticum MP-01, The First Cultivated Group 23 Acidobacterium.</title>
        <authorList>
            <person name="Stamps B.W."/>
            <person name="Losey N.A."/>
            <person name="Lawson P.A."/>
            <person name="Stevenson B.S."/>
        </authorList>
    </citation>
    <scope>NUCLEOTIDE SEQUENCE [LARGE SCALE GENOMIC DNA]</scope>
    <source>
        <strain evidence="11 12">MP-01</strain>
    </source>
</reference>
<dbReference type="CDD" id="cd06261">
    <property type="entry name" value="TM_PBP2"/>
    <property type="match status" value="1"/>
</dbReference>
<keyword evidence="4" id="KW-1003">Cell membrane</keyword>
<evidence type="ECO:0000256" key="2">
    <source>
        <dbReference type="ARBA" id="ARBA00010072"/>
    </source>
</evidence>
<dbReference type="Gene3D" id="1.10.3720.10">
    <property type="entry name" value="MetI-like"/>
    <property type="match status" value="1"/>
</dbReference>
<dbReference type="InterPro" id="IPR043429">
    <property type="entry name" value="ArtM/GltK/GlnP/TcyL/YhdX-like"/>
</dbReference>
<keyword evidence="5 9" id="KW-0812">Transmembrane</keyword>
<dbReference type="Pfam" id="PF00528">
    <property type="entry name" value="BPD_transp_1"/>
    <property type="match status" value="1"/>
</dbReference>
<feature type="domain" description="ABC transmembrane type-1" evidence="10">
    <location>
        <begin position="271"/>
        <end position="466"/>
    </location>
</feature>
<dbReference type="CDD" id="cd13530">
    <property type="entry name" value="PBP2_peptides_like"/>
    <property type="match status" value="1"/>
</dbReference>
<dbReference type="NCBIfam" id="TIGR01726">
    <property type="entry name" value="HEQRo_perm_3TM"/>
    <property type="match status" value="1"/>
</dbReference>
<evidence type="ECO:0000313" key="11">
    <source>
        <dbReference type="EMBL" id="KDA53724.1"/>
    </source>
</evidence>
<evidence type="ECO:0000256" key="8">
    <source>
        <dbReference type="ARBA" id="ARBA00023136"/>
    </source>
</evidence>
<comment type="subcellular location">
    <subcellularLocation>
        <location evidence="1">Cell inner membrane</location>
        <topology evidence="1">Multi-pass membrane protein</topology>
    </subcellularLocation>
    <subcellularLocation>
        <location evidence="9">Cell membrane</location>
        <topology evidence="9">Multi-pass membrane protein</topology>
    </subcellularLocation>
</comment>
<dbReference type="PANTHER" id="PTHR30614">
    <property type="entry name" value="MEMBRANE COMPONENT OF AMINO ACID ABC TRANSPORTER"/>
    <property type="match status" value="1"/>
</dbReference>